<dbReference type="EMBL" id="OPYN01000184">
    <property type="protein sequence ID" value="SPO62782.1"/>
    <property type="molecule type" value="Genomic_DNA"/>
</dbReference>
<name>A0AAQ1PBU5_9PSED</name>
<proteinExistence type="predicted"/>
<feature type="coiled-coil region" evidence="1">
    <location>
        <begin position="117"/>
        <end position="144"/>
    </location>
</feature>
<keyword evidence="1" id="KW-0175">Coiled coil</keyword>
<evidence type="ECO:0000313" key="3">
    <source>
        <dbReference type="Proteomes" id="UP000294335"/>
    </source>
</evidence>
<dbReference type="AlphaFoldDB" id="A0AAQ1PBU5"/>
<dbReference type="Proteomes" id="UP000294335">
    <property type="component" value="Unassembled WGS sequence"/>
</dbReference>
<evidence type="ECO:0000313" key="2">
    <source>
        <dbReference type="EMBL" id="SPO62782.1"/>
    </source>
</evidence>
<accession>A0AAQ1PBU5</accession>
<protein>
    <submittedName>
        <fullName evidence="2">Uncharacterized protein</fullName>
    </submittedName>
</protein>
<organism evidence="2 3">
    <name type="scientific">Pseudomonas inefficax</name>
    <dbReference type="NCBI Taxonomy" id="2078786"/>
    <lineage>
        <taxon>Bacteria</taxon>
        <taxon>Pseudomonadati</taxon>
        <taxon>Pseudomonadota</taxon>
        <taxon>Gammaproteobacteria</taxon>
        <taxon>Pseudomonadales</taxon>
        <taxon>Pseudomonadaceae</taxon>
        <taxon>Pseudomonas</taxon>
    </lineage>
</organism>
<evidence type="ECO:0000256" key="1">
    <source>
        <dbReference type="SAM" id="Coils"/>
    </source>
</evidence>
<sequence>MKEKIIIQGAPPKWNQAEYESKVEGWIRMYRGTEQSMERVRATFEHDLLQAVIDKSKEGYTVAVNKHVFHGELAHEVWMVKPESQQTQDIEVIKAKVKAEYVAHLEAEHARYQDLLRQQLIQTLEEKERKAAEEAKAKKLAKIEAEVQACYAPLEIPE</sequence>
<reference evidence="2 3" key="1">
    <citation type="submission" date="2018-02" db="EMBL/GenBank/DDBJ databases">
        <authorList>
            <person name="Dubost A."/>
        </authorList>
    </citation>
    <scope>NUCLEOTIDE SEQUENCE [LARGE SCALE GENOMIC DNA]</scope>
    <source>
        <strain evidence="3">JV551A3</strain>
    </source>
</reference>
<comment type="caution">
    <text evidence="2">The sequence shown here is derived from an EMBL/GenBank/DDBJ whole genome shotgun (WGS) entry which is preliminary data.</text>
</comment>
<gene>
    <name evidence="2" type="ORF">JV551A3_V1_1840076</name>
</gene>
<dbReference type="RefSeq" id="WP_133974321.1">
    <property type="nucleotide sequence ID" value="NZ_OPYN01000184.1"/>
</dbReference>
<keyword evidence="3" id="KW-1185">Reference proteome</keyword>